<dbReference type="CDD" id="cd18105">
    <property type="entry name" value="SpoU-like_MRM1"/>
    <property type="match status" value="1"/>
</dbReference>
<evidence type="ECO:0000256" key="3">
    <source>
        <dbReference type="ARBA" id="ARBA00022603"/>
    </source>
</evidence>
<protein>
    <submittedName>
        <fullName evidence="7">Putative 23s rrna (Guanosine-2-o-)-methyltransferase rlmb protein</fullName>
    </submittedName>
</protein>
<name>M7SFM8_EUTLA</name>
<dbReference type="Gene3D" id="3.40.1280.10">
    <property type="match status" value="1"/>
</dbReference>
<dbReference type="InterPro" id="IPR047261">
    <property type="entry name" value="MRM1_MeTrfase_dom"/>
</dbReference>
<feature type="domain" description="tRNA/rRNA methyltransferase SpoU type" evidence="6">
    <location>
        <begin position="111"/>
        <end position="266"/>
    </location>
</feature>
<keyword evidence="8" id="KW-1185">Reference proteome</keyword>
<dbReference type="OrthoDB" id="270651at2759"/>
<reference evidence="8" key="1">
    <citation type="journal article" date="2013" name="Genome Announc.">
        <title>Draft genome sequence of the grapevine dieback fungus Eutypa lata UCR-EL1.</title>
        <authorList>
            <person name="Blanco-Ulate B."/>
            <person name="Rolshausen P.E."/>
            <person name="Cantu D."/>
        </authorList>
    </citation>
    <scope>NUCLEOTIDE SEQUENCE [LARGE SCALE GENOMIC DNA]</scope>
    <source>
        <strain evidence="8">UCR-EL1</strain>
    </source>
</reference>
<dbReference type="GO" id="GO:0005739">
    <property type="term" value="C:mitochondrion"/>
    <property type="evidence" value="ECO:0007669"/>
    <property type="project" value="TreeGrafter"/>
</dbReference>
<organism evidence="7 8">
    <name type="scientific">Eutypa lata (strain UCR-EL1)</name>
    <name type="common">Grapevine dieback disease fungus</name>
    <name type="synonym">Eutypa armeniacae</name>
    <dbReference type="NCBI Taxonomy" id="1287681"/>
    <lineage>
        <taxon>Eukaryota</taxon>
        <taxon>Fungi</taxon>
        <taxon>Dikarya</taxon>
        <taxon>Ascomycota</taxon>
        <taxon>Pezizomycotina</taxon>
        <taxon>Sordariomycetes</taxon>
        <taxon>Xylariomycetidae</taxon>
        <taxon>Xylariales</taxon>
        <taxon>Diatrypaceae</taxon>
        <taxon>Eutypa</taxon>
    </lineage>
</organism>
<dbReference type="InterPro" id="IPR001537">
    <property type="entry name" value="SpoU_MeTrfase"/>
</dbReference>
<dbReference type="eggNOG" id="KOG0838">
    <property type="taxonomic scope" value="Eukaryota"/>
</dbReference>
<dbReference type="OMA" id="YSNDIES"/>
<evidence type="ECO:0000259" key="6">
    <source>
        <dbReference type="Pfam" id="PF00588"/>
    </source>
</evidence>
<dbReference type="SUPFAM" id="SSF75217">
    <property type="entry name" value="alpha/beta knot"/>
    <property type="match status" value="1"/>
</dbReference>
<dbReference type="KEGG" id="ela:UCREL1_10078"/>
<dbReference type="InterPro" id="IPR029026">
    <property type="entry name" value="tRNA_m1G_MTases_N"/>
</dbReference>
<comment type="similarity">
    <text evidence="1">Belongs to the class IV-like SAM-binding methyltransferase superfamily. RNA methyltransferase TrmH family.</text>
</comment>
<dbReference type="InterPro" id="IPR029064">
    <property type="entry name" value="Ribosomal_eL30-like_sf"/>
</dbReference>
<proteinExistence type="inferred from homology"/>
<evidence type="ECO:0000313" key="8">
    <source>
        <dbReference type="Proteomes" id="UP000012174"/>
    </source>
</evidence>
<keyword evidence="2" id="KW-0698">rRNA processing</keyword>
<keyword evidence="5" id="KW-0949">S-adenosyl-L-methionine</keyword>
<gene>
    <name evidence="7" type="ORF">UCREL1_10078</name>
</gene>
<evidence type="ECO:0000256" key="2">
    <source>
        <dbReference type="ARBA" id="ARBA00022552"/>
    </source>
</evidence>
<dbReference type="HOGENOM" id="CLU_021322_5_3_1"/>
<dbReference type="Pfam" id="PF00588">
    <property type="entry name" value="SpoU_methylase"/>
    <property type="match status" value="1"/>
</dbReference>
<dbReference type="PANTHER" id="PTHR46103">
    <property type="entry name" value="RRNA METHYLTRANSFERASE 1, MITOCHONDRIAL"/>
    <property type="match status" value="1"/>
</dbReference>
<sequence length="292" mass="31640">MYIYNGEDRQNLSQDANLENLARQKEIKIIKVGRDGIRMMDKMSGGRPHNGCVLEASPLPQLPLKALGPLSEDPTKPGYSVELTYQSNEEAEINGTSDFFSYQLPRERKPFVLLLDGILDPGNLGAILRSTAFLGVNAVAISKHSSATLTPVALKASAGASEVITLFSVNSTIDFLTRSRETGWMVYAAVPSTSRSRGNSHLTVDRIETYDPLATRPTILVVGSEGEGLNKQVRREADFEVSIPSASGLLSVVDSLNVSVATGILCSAFLKKQQAGVEIENSVPTEEKESLW</sequence>
<dbReference type="GO" id="GO:0003723">
    <property type="term" value="F:RNA binding"/>
    <property type="evidence" value="ECO:0007669"/>
    <property type="project" value="InterPro"/>
</dbReference>
<dbReference type="Proteomes" id="UP000012174">
    <property type="component" value="Unassembled WGS sequence"/>
</dbReference>
<evidence type="ECO:0000256" key="1">
    <source>
        <dbReference type="ARBA" id="ARBA00007228"/>
    </source>
</evidence>
<dbReference type="STRING" id="1287681.M7SFM8"/>
<dbReference type="InterPro" id="IPR029028">
    <property type="entry name" value="Alpha/beta_knot_MTases"/>
</dbReference>
<dbReference type="EMBL" id="KB707328">
    <property type="protein sequence ID" value="EMR62977.1"/>
    <property type="molecule type" value="Genomic_DNA"/>
</dbReference>
<dbReference type="PANTHER" id="PTHR46103:SF1">
    <property type="entry name" value="RRNA METHYLTRANSFERASE 1, MITOCHONDRIAL"/>
    <property type="match status" value="1"/>
</dbReference>
<keyword evidence="4 7" id="KW-0808">Transferase</keyword>
<dbReference type="GO" id="GO:0016435">
    <property type="term" value="F:rRNA (guanine) methyltransferase activity"/>
    <property type="evidence" value="ECO:0007669"/>
    <property type="project" value="TreeGrafter"/>
</dbReference>
<evidence type="ECO:0000256" key="5">
    <source>
        <dbReference type="ARBA" id="ARBA00022691"/>
    </source>
</evidence>
<evidence type="ECO:0000313" key="7">
    <source>
        <dbReference type="EMBL" id="EMR62977.1"/>
    </source>
</evidence>
<dbReference type="InterPro" id="IPR047182">
    <property type="entry name" value="MRM1"/>
</dbReference>
<evidence type="ECO:0000256" key="4">
    <source>
        <dbReference type="ARBA" id="ARBA00022679"/>
    </source>
</evidence>
<accession>M7SFM8</accession>
<dbReference type="AlphaFoldDB" id="M7SFM8"/>
<dbReference type="Gene3D" id="3.30.1330.30">
    <property type="match status" value="1"/>
</dbReference>
<keyword evidence="3 7" id="KW-0489">Methyltransferase</keyword>